<evidence type="ECO:0000313" key="4">
    <source>
        <dbReference type="EMBL" id="MFC6671943.1"/>
    </source>
</evidence>
<gene>
    <name evidence="4" type="primary">dctP</name>
    <name evidence="4" type="ORF">ACFQDL_19145</name>
</gene>
<dbReference type="EMBL" id="JBHSWE010000001">
    <property type="protein sequence ID" value="MFC6671943.1"/>
    <property type="molecule type" value="Genomic_DNA"/>
</dbReference>
<protein>
    <submittedName>
        <fullName evidence="4">TRAP transporter substrate-binding protein DctP</fullName>
    </submittedName>
</protein>
<name>A0ABW2A3J2_9GAMM</name>
<proteinExistence type="inferred from homology"/>
<dbReference type="NCBIfam" id="NF037995">
    <property type="entry name" value="TRAP_S1"/>
    <property type="match status" value="1"/>
</dbReference>
<dbReference type="InterPro" id="IPR038404">
    <property type="entry name" value="TRAP_DctP_sf"/>
</dbReference>
<organism evidence="4 5">
    <name type="scientific">Marinobacterium aestuariivivens</name>
    <dbReference type="NCBI Taxonomy" id="1698799"/>
    <lineage>
        <taxon>Bacteria</taxon>
        <taxon>Pseudomonadati</taxon>
        <taxon>Pseudomonadota</taxon>
        <taxon>Gammaproteobacteria</taxon>
        <taxon>Oceanospirillales</taxon>
        <taxon>Oceanospirillaceae</taxon>
        <taxon>Marinobacterium</taxon>
    </lineage>
</organism>
<keyword evidence="2" id="KW-0813">Transport</keyword>
<sequence>MVSPILLKAYEDLGASPTPLPFGEVYGALQLKQVDGQINPVSAIEEMKFYEVTDYMIWAGEQELVTSVMSGTDWYETLSPERQQLISETTDELQNYIRDIVERFNAEKLEKIKTARPEIKMIQLSEEERAAFRERSQATHSAYVEIAGERGQSLLDDLLLEVNAMQ</sequence>
<dbReference type="Gene3D" id="3.40.190.170">
    <property type="entry name" value="Bacterial extracellular solute-binding protein, family 7"/>
    <property type="match status" value="1"/>
</dbReference>
<keyword evidence="5" id="KW-1185">Reference proteome</keyword>
<keyword evidence="3" id="KW-0732">Signal</keyword>
<dbReference type="Pfam" id="PF03480">
    <property type="entry name" value="DctP"/>
    <property type="match status" value="1"/>
</dbReference>
<dbReference type="PANTHER" id="PTHR33376">
    <property type="match status" value="1"/>
</dbReference>
<evidence type="ECO:0000313" key="5">
    <source>
        <dbReference type="Proteomes" id="UP001596422"/>
    </source>
</evidence>
<comment type="similarity">
    <text evidence="1">Belongs to the bacterial solute-binding protein 7 family.</text>
</comment>
<comment type="caution">
    <text evidence="4">The sequence shown here is derived from an EMBL/GenBank/DDBJ whole genome shotgun (WGS) entry which is preliminary data.</text>
</comment>
<dbReference type="Proteomes" id="UP001596422">
    <property type="component" value="Unassembled WGS sequence"/>
</dbReference>
<dbReference type="InterPro" id="IPR018389">
    <property type="entry name" value="DctP_fam"/>
</dbReference>
<dbReference type="PANTHER" id="PTHR33376:SF7">
    <property type="entry name" value="C4-DICARBOXYLATE-BINDING PROTEIN DCTB"/>
    <property type="match status" value="1"/>
</dbReference>
<dbReference type="RefSeq" id="WP_379910417.1">
    <property type="nucleotide sequence ID" value="NZ_JBHSWE010000001.1"/>
</dbReference>
<accession>A0ABW2A3J2</accession>
<evidence type="ECO:0000256" key="3">
    <source>
        <dbReference type="ARBA" id="ARBA00022729"/>
    </source>
</evidence>
<evidence type="ECO:0000256" key="2">
    <source>
        <dbReference type="ARBA" id="ARBA00022448"/>
    </source>
</evidence>
<reference evidence="5" key="1">
    <citation type="journal article" date="2019" name="Int. J. Syst. Evol. Microbiol.">
        <title>The Global Catalogue of Microorganisms (GCM) 10K type strain sequencing project: providing services to taxonomists for standard genome sequencing and annotation.</title>
        <authorList>
            <consortium name="The Broad Institute Genomics Platform"/>
            <consortium name="The Broad Institute Genome Sequencing Center for Infectious Disease"/>
            <person name="Wu L."/>
            <person name="Ma J."/>
        </authorList>
    </citation>
    <scope>NUCLEOTIDE SEQUENCE [LARGE SCALE GENOMIC DNA]</scope>
    <source>
        <strain evidence="5">NBRC 111756</strain>
    </source>
</reference>
<evidence type="ECO:0000256" key="1">
    <source>
        <dbReference type="ARBA" id="ARBA00009023"/>
    </source>
</evidence>